<evidence type="ECO:0000313" key="2">
    <source>
        <dbReference type="Proteomes" id="UP000790709"/>
    </source>
</evidence>
<organism evidence="1 2">
    <name type="scientific">Leucogyrophana mollusca</name>
    <dbReference type="NCBI Taxonomy" id="85980"/>
    <lineage>
        <taxon>Eukaryota</taxon>
        <taxon>Fungi</taxon>
        <taxon>Dikarya</taxon>
        <taxon>Basidiomycota</taxon>
        <taxon>Agaricomycotina</taxon>
        <taxon>Agaricomycetes</taxon>
        <taxon>Agaricomycetidae</taxon>
        <taxon>Boletales</taxon>
        <taxon>Boletales incertae sedis</taxon>
        <taxon>Leucogyrophana</taxon>
    </lineage>
</organism>
<comment type="caution">
    <text evidence="1">The sequence shown here is derived from an EMBL/GenBank/DDBJ whole genome shotgun (WGS) entry which is preliminary data.</text>
</comment>
<keyword evidence="2" id="KW-1185">Reference proteome</keyword>
<reference evidence="1" key="1">
    <citation type="journal article" date="2021" name="New Phytol.">
        <title>Evolutionary innovations through gain and loss of genes in the ectomycorrhizal Boletales.</title>
        <authorList>
            <person name="Wu G."/>
            <person name="Miyauchi S."/>
            <person name="Morin E."/>
            <person name="Kuo A."/>
            <person name="Drula E."/>
            <person name="Varga T."/>
            <person name="Kohler A."/>
            <person name="Feng B."/>
            <person name="Cao Y."/>
            <person name="Lipzen A."/>
            <person name="Daum C."/>
            <person name="Hundley H."/>
            <person name="Pangilinan J."/>
            <person name="Johnson J."/>
            <person name="Barry K."/>
            <person name="LaButti K."/>
            <person name="Ng V."/>
            <person name="Ahrendt S."/>
            <person name="Min B."/>
            <person name="Choi I.G."/>
            <person name="Park H."/>
            <person name="Plett J.M."/>
            <person name="Magnuson J."/>
            <person name="Spatafora J.W."/>
            <person name="Nagy L.G."/>
            <person name="Henrissat B."/>
            <person name="Grigoriev I.V."/>
            <person name="Yang Z.L."/>
            <person name="Xu J."/>
            <person name="Martin F.M."/>
        </authorList>
    </citation>
    <scope>NUCLEOTIDE SEQUENCE</scope>
    <source>
        <strain evidence="1">KUC20120723A-06</strain>
    </source>
</reference>
<proteinExistence type="predicted"/>
<evidence type="ECO:0000313" key="1">
    <source>
        <dbReference type="EMBL" id="KAH7924347.1"/>
    </source>
</evidence>
<protein>
    <submittedName>
        <fullName evidence="1">Uncharacterized protein</fullName>
    </submittedName>
</protein>
<name>A0ACB8BHR9_9AGAM</name>
<sequence>MKRDSRETSRFVSLFDQGTIGSAVCFMKDLVSFYHSYFMTRPIIEKRRSVSYTTRQCSTTSLRGAAIANCYHVGVRHNLTLTRTRGELRFHTYGIVPHDSKPCDAQPSEITSNRVLRGSLCIHIGAVVHRWSATNVPLLNHLPLKLLTYMPIVISLLGTILSGLPSFV</sequence>
<accession>A0ACB8BHR9</accession>
<gene>
    <name evidence="1" type="ORF">BV22DRAFT_1035244</name>
</gene>
<dbReference type="EMBL" id="MU266427">
    <property type="protein sequence ID" value="KAH7924347.1"/>
    <property type="molecule type" value="Genomic_DNA"/>
</dbReference>
<dbReference type="Proteomes" id="UP000790709">
    <property type="component" value="Unassembled WGS sequence"/>
</dbReference>